<dbReference type="EMBL" id="KQ434826">
    <property type="protein sequence ID" value="KZC07393.1"/>
    <property type="molecule type" value="Genomic_DNA"/>
</dbReference>
<dbReference type="GO" id="GO:0035099">
    <property type="term" value="P:hemocyte migration"/>
    <property type="evidence" value="ECO:0007669"/>
    <property type="project" value="TreeGrafter"/>
</dbReference>
<evidence type="ECO:0000313" key="4">
    <source>
        <dbReference type="Proteomes" id="UP000076502"/>
    </source>
</evidence>
<dbReference type="AlphaFoldDB" id="A0A154P6E1"/>
<name>A0A154P6E1_DUFNO</name>
<dbReference type="PANTHER" id="PTHR21719">
    <property type="entry name" value="FI06402P-RELATED"/>
    <property type="match status" value="1"/>
</dbReference>
<feature type="domain" description="Platelet-derived growth factor (PDGF) family profile" evidence="2">
    <location>
        <begin position="45"/>
        <end position="152"/>
    </location>
</feature>
<dbReference type="Proteomes" id="UP000076502">
    <property type="component" value="Unassembled WGS sequence"/>
</dbReference>
<keyword evidence="1" id="KW-0732">Signal</keyword>
<dbReference type="Pfam" id="PF00341">
    <property type="entry name" value="PDGF"/>
    <property type="match status" value="1"/>
</dbReference>
<dbReference type="GO" id="GO:0016020">
    <property type="term" value="C:membrane"/>
    <property type="evidence" value="ECO:0007669"/>
    <property type="project" value="InterPro"/>
</dbReference>
<proteinExistence type="predicted"/>
<organism evidence="3 4">
    <name type="scientific">Dufourea novaeangliae</name>
    <name type="common">Sweat bee</name>
    <dbReference type="NCBI Taxonomy" id="178035"/>
    <lineage>
        <taxon>Eukaryota</taxon>
        <taxon>Metazoa</taxon>
        <taxon>Ecdysozoa</taxon>
        <taxon>Arthropoda</taxon>
        <taxon>Hexapoda</taxon>
        <taxon>Insecta</taxon>
        <taxon>Pterygota</taxon>
        <taxon>Neoptera</taxon>
        <taxon>Endopterygota</taxon>
        <taxon>Hymenoptera</taxon>
        <taxon>Apocrita</taxon>
        <taxon>Aculeata</taxon>
        <taxon>Apoidea</taxon>
        <taxon>Anthophila</taxon>
        <taxon>Halictidae</taxon>
        <taxon>Rophitinae</taxon>
        <taxon>Dufourea</taxon>
    </lineage>
</organism>
<dbReference type="InterPro" id="IPR029034">
    <property type="entry name" value="Cystine-knot_cytokine"/>
</dbReference>
<dbReference type="OMA" id="DGHSGCC"/>
<dbReference type="OrthoDB" id="7659262at2759"/>
<feature type="signal peptide" evidence="1">
    <location>
        <begin position="1"/>
        <end position="29"/>
    </location>
</feature>
<dbReference type="SUPFAM" id="SSF57501">
    <property type="entry name" value="Cystine-knot cytokines"/>
    <property type="match status" value="1"/>
</dbReference>
<dbReference type="InterPro" id="IPR000072">
    <property type="entry name" value="PDGF/VEGF_dom"/>
</dbReference>
<evidence type="ECO:0000256" key="1">
    <source>
        <dbReference type="SAM" id="SignalP"/>
    </source>
</evidence>
<accession>A0A154P6E1</accession>
<gene>
    <name evidence="3" type="ORF">WN55_09385</name>
</gene>
<sequence length="168" mass="19339">MRNRLSKSSLLKLLIIVPLTLDNIVLSMANPDGHHHHRRTARKIHLPRAIDASRKFVCREPQTRAYNLRDLMQNVQQNPGESAIQPVYIILKRCDGHSGCCMSPDKSCSPVDTSIYYEEMEIEIWSLETNGTRRQWIKVEQHGKCACEVNTSDDRNLLDYQQPNVTLI</sequence>
<dbReference type="GO" id="GO:0008083">
    <property type="term" value="F:growth factor activity"/>
    <property type="evidence" value="ECO:0007669"/>
    <property type="project" value="InterPro"/>
</dbReference>
<evidence type="ECO:0000259" key="2">
    <source>
        <dbReference type="PROSITE" id="PS50278"/>
    </source>
</evidence>
<dbReference type="Gene3D" id="2.10.90.10">
    <property type="entry name" value="Cystine-knot cytokines"/>
    <property type="match status" value="1"/>
</dbReference>
<dbReference type="PANTHER" id="PTHR21719:SF1">
    <property type="entry name" value="FI06402P-RELATED"/>
    <property type="match status" value="1"/>
</dbReference>
<evidence type="ECO:0000313" key="3">
    <source>
        <dbReference type="EMBL" id="KZC07393.1"/>
    </source>
</evidence>
<keyword evidence="4" id="KW-1185">Reference proteome</keyword>
<protein>
    <recommendedName>
        <fullName evidence="2">Platelet-derived growth factor (PDGF) family profile domain-containing protein</fullName>
    </recommendedName>
</protein>
<reference evidence="3 4" key="1">
    <citation type="submission" date="2015-07" db="EMBL/GenBank/DDBJ databases">
        <title>The genome of Dufourea novaeangliae.</title>
        <authorList>
            <person name="Pan H."/>
            <person name="Kapheim K."/>
        </authorList>
    </citation>
    <scope>NUCLEOTIDE SEQUENCE [LARGE SCALE GENOMIC DNA]</scope>
    <source>
        <strain evidence="3">0120121106</strain>
        <tissue evidence="3">Whole body</tissue>
    </source>
</reference>
<feature type="chain" id="PRO_5007599299" description="Platelet-derived growth factor (PDGF) family profile domain-containing protein" evidence="1">
    <location>
        <begin position="30"/>
        <end position="168"/>
    </location>
</feature>
<dbReference type="PROSITE" id="PS50278">
    <property type="entry name" value="PDGF_2"/>
    <property type="match status" value="1"/>
</dbReference>